<organism evidence="2 3">
    <name type="scientific">Candidatus Gottesmanbacteria bacterium GW2011_GWA2_43_14</name>
    <dbReference type="NCBI Taxonomy" id="1618443"/>
    <lineage>
        <taxon>Bacteria</taxon>
        <taxon>Candidatus Gottesmaniibacteriota</taxon>
    </lineage>
</organism>
<sequence length="92" mass="10365">MIDPTQILLFAVVTILTVLLVFIGWQIFQILGEIRKMLMKFNTMVDGAVNMTGNLGKSFEKLSGFGDGVNAVFSIFKMFSGKKEKKDDKREQ</sequence>
<proteinExistence type="predicted"/>
<accession>A0A0G1DDL0</accession>
<dbReference type="Proteomes" id="UP000034894">
    <property type="component" value="Unassembled WGS sequence"/>
</dbReference>
<protein>
    <recommendedName>
        <fullName evidence="4">DUF948 domain-containing protein</fullName>
    </recommendedName>
</protein>
<comment type="caution">
    <text evidence="2">The sequence shown here is derived from an EMBL/GenBank/DDBJ whole genome shotgun (WGS) entry which is preliminary data.</text>
</comment>
<dbReference type="AlphaFoldDB" id="A0A0G1DDL0"/>
<dbReference type="EMBL" id="LCFP01000012">
    <property type="protein sequence ID" value="KKS95985.1"/>
    <property type="molecule type" value="Genomic_DNA"/>
</dbReference>
<reference evidence="2 3" key="1">
    <citation type="journal article" date="2015" name="Nature">
        <title>rRNA introns, odd ribosomes, and small enigmatic genomes across a large radiation of phyla.</title>
        <authorList>
            <person name="Brown C.T."/>
            <person name="Hug L.A."/>
            <person name="Thomas B.C."/>
            <person name="Sharon I."/>
            <person name="Castelle C.J."/>
            <person name="Singh A."/>
            <person name="Wilkins M.J."/>
            <person name="Williams K.H."/>
            <person name="Banfield J.F."/>
        </authorList>
    </citation>
    <scope>NUCLEOTIDE SEQUENCE [LARGE SCALE GENOMIC DNA]</scope>
</reference>
<evidence type="ECO:0000313" key="3">
    <source>
        <dbReference type="Proteomes" id="UP000034894"/>
    </source>
</evidence>
<dbReference type="STRING" id="1618443.UV73_C0012G0013"/>
<keyword evidence="1" id="KW-1133">Transmembrane helix</keyword>
<evidence type="ECO:0000256" key="1">
    <source>
        <dbReference type="SAM" id="Phobius"/>
    </source>
</evidence>
<evidence type="ECO:0008006" key="4">
    <source>
        <dbReference type="Google" id="ProtNLM"/>
    </source>
</evidence>
<feature type="transmembrane region" description="Helical" evidence="1">
    <location>
        <begin position="6"/>
        <end position="31"/>
    </location>
</feature>
<keyword evidence="1" id="KW-0472">Membrane</keyword>
<name>A0A0G1DDL0_9BACT</name>
<gene>
    <name evidence="2" type="ORF">UV73_C0012G0013</name>
</gene>
<keyword evidence="1" id="KW-0812">Transmembrane</keyword>
<evidence type="ECO:0000313" key="2">
    <source>
        <dbReference type="EMBL" id="KKS95985.1"/>
    </source>
</evidence>